<dbReference type="AlphaFoldDB" id="A0A6C0CH52"/>
<reference evidence="2" key="1">
    <citation type="journal article" date="2020" name="Nature">
        <title>Giant virus diversity and host interactions through global metagenomics.</title>
        <authorList>
            <person name="Schulz F."/>
            <person name="Roux S."/>
            <person name="Paez-Espino D."/>
            <person name="Jungbluth S."/>
            <person name="Walsh D.A."/>
            <person name="Denef V.J."/>
            <person name="McMahon K.D."/>
            <person name="Konstantinidis K.T."/>
            <person name="Eloe-Fadrosh E.A."/>
            <person name="Kyrpides N.C."/>
            <person name="Woyke T."/>
        </authorList>
    </citation>
    <scope>NUCLEOTIDE SEQUENCE</scope>
    <source>
        <strain evidence="2">GVMAG-M-3300021120-1</strain>
    </source>
</reference>
<proteinExistence type="predicted"/>
<keyword evidence="1" id="KW-1133">Transmembrane helix</keyword>
<feature type="transmembrane region" description="Helical" evidence="1">
    <location>
        <begin position="12"/>
        <end position="34"/>
    </location>
</feature>
<feature type="transmembrane region" description="Helical" evidence="1">
    <location>
        <begin position="54"/>
        <end position="73"/>
    </location>
</feature>
<dbReference type="EMBL" id="MN739416">
    <property type="protein sequence ID" value="QHT03771.1"/>
    <property type="molecule type" value="Genomic_DNA"/>
</dbReference>
<evidence type="ECO:0000313" key="2">
    <source>
        <dbReference type="EMBL" id="QHT03771.1"/>
    </source>
</evidence>
<evidence type="ECO:0000256" key="1">
    <source>
        <dbReference type="SAM" id="Phobius"/>
    </source>
</evidence>
<keyword evidence="1" id="KW-0472">Membrane</keyword>
<name>A0A6C0CH52_9ZZZZ</name>
<organism evidence="2">
    <name type="scientific">viral metagenome</name>
    <dbReference type="NCBI Taxonomy" id="1070528"/>
    <lineage>
        <taxon>unclassified sequences</taxon>
        <taxon>metagenomes</taxon>
        <taxon>organismal metagenomes</taxon>
    </lineage>
</organism>
<sequence length="77" mass="8851">MEEVVRKNPKLWMVAIYLFLVAGFLYLKPAIAFGKDGNVRPFGVGKRESTVFPVWTWIIGFAVVSYLSVVYILDFEF</sequence>
<keyword evidence="1" id="KW-0812">Transmembrane</keyword>
<protein>
    <submittedName>
        <fullName evidence="2">Uncharacterized protein</fullName>
    </submittedName>
</protein>
<accession>A0A6C0CH52</accession>